<keyword evidence="2 3" id="KW-0067">ATP-binding</keyword>
<dbReference type="Pfam" id="PF01121">
    <property type="entry name" value="CoaE"/>
    <property type="match status" value="1"/>
</dbReference>
<accession>A0ABX6FIU1</accession>
<dbReference type="HAMAP" id="MF_00376">
    <property type="entry name" value="Dephospho_CoA_kinase"/>
    <property type="match status" value="1"/>
</dbReference>
<dbReference type="EMBL" id="CP046313">
    <property type="protein sequence ID" value="QGS08108.1"/>
    <property type="molecule type" value="Genomic_DNA"/>
</dbReference>
<keyword evidence="3 5" id="KW-0808">Transferase</keyword>
<keyword evidence="1 3" id="KW-0547">Nucleotide-binding</keyword>
<dbReference type="InterPro" id="IPR001977">
    <property type="entry name" value="Depp_CoAkinase"/>
</dbReference>
<keyword evidence="3" id="KW-0963">Cytoplasm</keyword>
<comment type="pathway">
    <text evidence="3">Cofactor biosynthesis; coenzyme A biosynthesis; CoA from (R)-pantothenate: step 5/5.</text>
</comment>
<dbReference type="NCBIfam" id="TIGR00152">
    <property type="entry name" value="dephospho-CoA kinase"/>
    <property type="match status" value="1"/>
</dbReference>
<dbReference type="CDD" id="cd02022">
    <property type="entry name" value="DPCK"/>
    <property type="match status" value="1"/>
</dbReference>
<feature type="binding site" evidence="3">
    <location>
        <begin position="10"/>
        <end position="15"/>
    </location>
    <ligand>
        <name>ATP</name>
        <dbReference type="ChEBI" id="CHEBI:30616"/>
    </ligand>
</feature>
<dbReference type="EC" id="2.7.1.24" evidence="3 4"/>
<sequence>MIIGITGSIACGKSTVSGYLKSKGYVVIDADKIGHEALDSDYVKEKLILTFGNDILENNKINRRKLGELVFGKSNNLNILNSIIHPEIRKKILEKIDKNNDQEFIFIDVALLFEAKFDDLVDKIIVVYVDKNTQLTRLMKRNSISEKEALSRIVSQMSPLEKAKLGDYTINNNLDVINTYEQVDKVLSELKKGCCK</sequence>
<evidence type="ECO:0000256" key="2">
    <source>
        <dbReference type="ARBA" id="ARBA00022840"/>
    </source>
</evidence>
<protein>
    <recommendedName>
        <fullName evidence="3 4">Dephospho-CoA kinase</fullName>
        <ecNumber evidence="3 4">2.7.1.24</ecNumber>
    </recommendedName>
    <alternativeName>
        <fullName evidence="3">Dephosphocoenzyme A kinase</fullName>
    </alternativeName>
</protein>
<keyword evidence="6" id="KW-1185">Reference proteome</keyword>
<comment type="catalytic activity">
    <reaction evidence="3">
        <text>3'-dephospho-CoA + ATP = ADP + CoA + H(+)</text>
        <dbReference type="Rhea" id="RHEA:18245"/>
        <dbReference type="ChEBI" id="CHEBI:15378"/>
        <dbReference type="ChEBI" id="CHEBI:30616"/>
        <dbReference type="ChEBI" id="CHEBI:57287"/>
        <dbReference type="ChEBI" id="CHEBI:57328"/>
        <dbReference type="ChEBI" id="CHEBI:456216"/>
        <dbReference type="EC" id="2.7.1.24"/>
    </reaction>
</comment>
<evidence type="ECO:0000256" key="4">
    <source>
        <dbReference type="NCBIfam" id="TIGR00152"/>
    </source>
</evidence>
<keyword evidence="3" id="KW-0173">Coenzyme A biosynthesis</keyword>
<gene>
    <name evidence="3" type="primary">coaE</name>
    <name evidence="5" type="ORF">FOC50_07445</name>
</gene>
<name>A0ABX6FIU1_9BACL</name>
<comment type="similarity">
    <text evidence="3">Belongs to the CoaE family.</text>
</comment>
<dbReference type="GO" id="GO:0004140">
    <property type="term" value="F:dephospho-CoA kinase activity"/>
    <property type="evidence" value="ECO:0007669"/>
    <property type="project" value="UniProtKB-EC"/>
</dbReference>
<dbReference type="InterPro" id="IPR027417">
    <property type="entry name" value="P-loop_NTPase"/>
</dbReference>
<comment type="subcellular location">
    <subcellularLocation>
        <location evidence="3">Cytoplasm</location>
    </subcellularLocation>
</comment>
<keyword evidence="3 5" id="KW-0418">Kinase</keyword>
<reference evidence="5 6" key="1">
    <citation type="submission" date="2019-11" db="EMBL/GenBank/DDBJ databases">
        <title>FDA dAtabase for Regulatory Grade micrObial Sequences (FDA-ARGOS): Supporting development and validation of Infectious Disease Dx tests.</title>
        <authorList>
            <person name="Turner S."/>
            <person name="Byrd R."/>
            <person name="Tallon L."/>
            <person name="Sadzewicz L."/>
            <person name="Vavikolanu K."/>
            <person name="Mehta A."/>
            <person name="Aluvathingal J."/>
            <person name="Nadendla S."/>
            <person name="Myers T."/>
            <person name="Yan Y."/>
            <person name="Sichtig H."/>
        </authorList>
    </citation>
    <scope>NUCLEOTIDE SEQUENCE [LARGE SCALE GENOMIC DNA]</scope>
    <source>
        <strain evidence="5 6">FDAARGOS_742</strain>
    </source>
</reference>
<proteinExistence type="inferred from homology"/>
<dbReference type="PANTHER" id="PTHR10695:SF46">
    <property type="entry name" value="BIFUNCTIONAL COENZYME A SYNTHASE-RELATED"/>
    <property type="match status" value="1"/>
</dbReference>
<dbReference type="GeneID" id="84803083"/>
<dbReference type="Gene3D" id="3.40.50.300">
    <property type="entry name" value="P-loop containing nucleotide triphosphate hydrolases"/>
    <property type="match status" value="1"/>
</dbReference>
<dbReference type="SUPFAM" id="SSF52540">
    <property type="entry name" value="P-loop containing nucleoside triphosphate hydrolases"/>
    <property type="match status" value="1"/>
</dbReference>
<organism evidence="5 6">
    <name type="scientific">Gemella sanguinis</name>
    <dbReference type="NCBI Taxonomy" id="84135"/>
    <lineage>
        <taxon>Bacteria</taxon>
        <taxon>Bacillati</taxon>
        <taxon>Bacillota</taxon>
        <taxon>Bacilli</taxon>
        <taxon>Bacillales</taxon>
        <taxon>Gemellaceae</taxon>
        <taxon>Gemella</taxon>
    </lineage>
</organism>
<evidence type="ECO:0000256" key="1">
    <source>
        <dbReference type="ARBA" id="ARBA00022741"/>
    </source>
</evidence>
<dbReference type="PROSITE" id="PS51219">
    <property type="entry name" value="DPCK"/>
    <property type="match status" value="1"/>
</dbReference>
<evidence type="ECO:0000313" key="6">
    <source>
        <dbReference type="Proteomes" id="UP000427636"/>
    </source>
</evidence>
<comment type="function">
    <text evidence="3">Catalyzes the phosphorylation of the 3'-hydroxyl group of dephosphocoenzyme A to form coenzyme A.</text>
</comment>
<dbReference type="Proteomes" id="UP000427636">
    <property type="component" value="Chromosome"/>
</dbReference>
<dbReference type="RefSeq" id="WP_006364976.1">
    <property type="nucleotide sequence ID" value="NZ_CAUUTG010000006.1"/>
</dbReference>
<dbReference type="PANTHER" id="PTHR10695">
    <property type="entry name" value="DEPHOSPHO-COA KINASE-RELATED"/>
    <property type="match status" value="1"/>
</dbReference>
<evidence type="ECO:0000313" key="5">
    <source>
        <dbReference type="EMBL" id="QGS08108.1"/>
    </source>
</evidence>
<evidence type="ECO:0000256" key="3">
    <source>
        <dbReference type="HAMAP-Rule" id="MF_00376"/>
    </source>
</evidence>